<dbReference type="Proteomes" id="UP001497623">
    <property type="component" value="Unassembled WGS sequence"/>
</dbReference>
<dbReference type="GO" id="GO:0005509">
    <property type="term" value="F:calcium ion binding"/>
    <property type="evidence" value="ECO:0007669"/>
    <property type="project" value="UniProtKB-UniRule"/>
</dbReference>
<dbReference type="PANTHER" id="PTHR24027">
    <property type="entry name" value="CADHERIN-23"/>
    <property type="match status" value="1"/>
</dbReference>
<dbReference type="InterPro" id="IPR002126">
    <property type="entry name" value="Cadherin-like_dom"/>
</dbReference>
<keyword evidence="8" id="KW-1185">Reference proteome</keyword>
<dbReference type="InterPro" id="IPR015919">
    <property type="entry name" value="Cadherin-like_sf"/>
</dbReference>
<comment type="caution">
    <text evidence="7">The sequence shown here is derived from an EMBL/GenBank/DDBJ whole genome shotgun (WGS) entry which is preliminary data.</text>
</comment>
<dbReference type="PANTHER" id="PTHR24027:SF438">
    <property type="entry name" value="CADHERIN 23"/>
    <property type="match status" value="1"/>
</dbReference>
<dbReference type="GO" id="GO:0045296">
    <property type="term" value="F:cadherin binding"/>
    <property type="evidence" value="ECO:0007669"/>
    <property type="project" value="TreeGrafter"/>
</dbReference>
<proteinExistence type="predicted"/>
<keyword evidence="4" id="KW-0472">Membrane</keyword>
<reference evidence="7 8" key="1">
    <citation type="submission" date="2024-05" db="EMBL/GenBank/DDBJ databases">
        <authorList>
            <person name="Wallberg A."/>
        </authorList>
    </citation>
    <scope>NUCLEOTIDE SEQUENCE [LARGE SCALE GENOMIC DNA]</scope>
</reference>
<dbReference type="SUPFAM" id="SSF49313">
    <property type="entry name" value="Cadherin-like"/>
    <property type="match status" value="1"/>
</dbReference>
<accession>A0AAV2S2P3</accession>
<evidence type="ECO:0000259" key="6">
    <source>
        <dbReference type="PROSITE" id="PS50268"/>
    </source>
</evidence>
<dbReference type="Pfam" id="PF00028">
    <property type="entry name" value="Cadherin"/>
    <property type="match status" value="1"/>
</dbReference>
<keyword evidence="2" id="KW-0677">Repeat</keyword>
<dbReference type="Gene3D" id="2.60.40.60">
    <property type="entry name" value="Cadherins"/>
    <property type="match status" value="1"/>
</dbReference>
<dbReference type="GO" id="GO:0008013">
    <property type="term" value="F:beta-catenin binding"/>
    <property type="evidence" value="ECO:0007669"/>
    <property type="project" value="TreeGrafter"/>
</dbReference>
<dbReference type="InterPro" id="IPR039808">
    <property type="entry name" value="Cadherin"/>
</dbReference>
<feature type="non-terminal residue" evidence="7">
    <location>
        <position position="112"/>
    </location>
</feature>
<dbReference type="CDD" id="cd11304">
    <property type="entry name" value="Cadherin_repeat"/>
    <property type="match status" value="1"/>
</dbReference>
<sequence>TVAAYDGGKPPLTAQAAVLIRVVAAAGPIFKSAVYHAIIREDFPIGSVVTKVEAESPMRSPSPLIYTLLDETVNTKFSVHYLTGLVTTASPLDYEMHVMHNLTVRVRDPLSD</sequence>
<name>A0AAV2S2P3_MEGNR</name>
<dbReference type="GO" id="GO:0007156">
    <property type="term" value="P:homophilic cell adhesion via plasma membrane adhesion molecules"/>
    <property type="evidence" value="ECO:0007669"/>
    <property type="project" value="InterPro"/>
</dbReference>
<gene>
    <name evidence="7" type="ORF">MNOR_LOCUS31019</name>
</gene>
<feature type="domain" description="Cadherin" evidence="6">
    <location>
        <begin position="31"/>
        <end position="108"/>
    </location>
</feature>
<comment type="subcellular location">
    <subcellularLocation>
        <location evidence="1">Membrane</location>
    </subcellularLocation>
</comment>
<dbReference type="GO" id="GO:0016477">
    <property type="term" value="P:cell migration"/>
    <property type="evidence" value="ECO:0007669"/>
    <property type="project" value="TreeGrafter"/>
</dbReference>
<dbReference type="GO" id="GO:0016342">
    <property type="term" value="C:catenin complex"/>
    <property type="evidence" value="ECO:0007669"/>
    <property type="project" value="TreeGrafter"/>
</dbReference>
<dbReference type="PRINTS" id="PR00205">
    <property type="entry name" value="CADHERIN"/>
</dbReference>
<dbReference type="PROSITE" id="PS50268">
    <property type="entry name" value="CADHERIN_2"/>
    <property type="match status" value="1"/>
</dbReference>
<evidence type="ECO:0000313" key="7">
    <source>
        <dbReference type="EMBL" id="CAL4152666.1"/>
    </source>
</evidence>
<evidence type="ECO:0000256" key="1">
    <source>
        <dbReference type="ARBA" id="ARBA00004370"/>
    </source>
</evidence>
<protein>
    <recommendedName>
        <fullName evidence="6">Cadherin domain-containing protein</fullName>
    </recommendedName>
</protein>
<organism evidence="7 8">
    <name type="scientific">Meganyctiphanes norvegica</name>
    <name type="common">Northern krill</name>
    <name type="synonym">Thysanopoda norvegica</name>
    <dbReference type="NCBI Taxonomy" id="48144"/>
    <lineage>
        <taxon>Eukaryota</taxon>
        <taxon>Metazoa</taxon>
        <taxon>Ecdysozoa</taxon>
        <taxon>Arthropoda</taxon>
        <taxon>Crustacea</taxon>
        <taxon>Multicrustacea</taxon>
        <taxon>Malacostraca</taxon>
        <taxon>Eumalacostraca</taxon>
        <taxon>Eucarida</taxon>
        <taxon>Euphausiacea</taxon>
        <taxon>Euphausiidae</taxon>
        <taxon>Meganyctiphanes</taxon>
    </lineage>
</organism>
<dbReference type="AlphaFoldDB" id="A0AAV2S2P3"/>
<evidence type="ECO:0000256" key="3">
    <source>
        <dbReference type="ARBA" id="ARBA00022837"/>
    </source>
</evidence>
<dbReference type="EMBL" id="CAXKWB010039065">
    <property type="protein sequence ID" value="CAL4152666.1"/>
    <property type="molecule type" value="Genomic_DNA"/>
</dbReference>
<evidence type="ECO:0000256" key="4">
    <source>
        <dbReference type="ARBA" id="ARBA00023136"/>
    </source>
</evidence>
<feature type="non-terminal residue" evidence="7">
    <location>
        <position position="1"/>
    </location>
</feature>
<evidence type="ECO:0000256" key="2">
    <source>
        <dbReference type="ARBA" id="ARBA00022737"/>
    </source>
</evidence>
<evidence type="ECO:0000256" key="5">
    <source>
        <dbReference type="PROSITE-ProRule" id="PRU00043"/>
    </source>
</evidence>
<evidence type="ECO:0000313" key="8">
    <source>
        <dbReference type="Proteomes" id="UP001497623"/>
    </source>
</evidence>
<keyword evidence="3 5" id="KW-0106">Calcium</keyword>